<dbReference type="GO" id="GO:0035282">
    <property type="term" value="P:segmentation"/>
    <property type="evidence" value="ECO:0007669"/>
    <property type="project" value="UniProtKB-KW"/>
</dbReference>
<evidence type="ECO:0000256" key="3">
    <source>
        <dbReference type="ARBA" id="ARBA00022492"/>
    </source>
</evidence>
<dbReference type="Pfam" id="PF00096">
    <property type="entry name" value="zf-C2H2"/>
    <property type="match status" value="4"/>
</dbReference>
<dbReference type="GO" id="GO:0031519">
    <property type="term" value="C:PcG protein complex"/>
    <property type="evidence" value="ECO:0007669"/>
    <property type="project" value="TreeGrafter"/>
</dbReference>
<evidence type="ECO:0000256" key="11">
    <source>
        <dbReference type="ARBA" id="ARBA00023242"/>
    </source>
</evidence>
<evidence type="ECO:0000256" key="12">
    <source>
        <dbReference type="ARBA" id="ARBA00023843"/>
    </source>
</evidence>
<evidence type="ECO:0000256" key="6">
    <source>
        <dbReference type="ARBA" id="ARBA00022771"/>
    </source>
</evidence>
<evidence type="ECO:0000259" key="15">
    <source>
        <dbReference type="PROSITE" id="PS50157"/>
    </source>
</evidence>
<evidence type="ECO:0000256" key="8">
    <source>
        <dbReference type="ARBA" id="ARBA00023015"/>
    </source>
</evidence>
<protein>
    <recommendedName>
        <fullName evidence="12">Protein krueppel</fullName>
    </recommendedName>
</protein>
<accession>A0A7R9B0W0</accession>
<dbReference type="FunFam" id="3.30.160.60:FF:002343">
    <property type="entry name" value="Zinc finger protein 33A"/>
    <property type="match status" value="1"/>
</dbReference>
<comment type="subcellular location">
    <subcellularLocation>
        <location evidence="1">Nucleus</location>
    </subcellularLocation>
</comment>
<dbReference type="FunFam" id="3.30.160.60:FF:001498">
    <property type="entry name" value="Zinc finger protein 404"/>
    <property type="match status" value="1"/>
</dbReference>
<evidence type="ECO:0000256" key="14">
    <source>
        <dbReference type="PROSITE-ProRule" id="PRU00042"/>
    </source>
</evidence>
<comment type="function">
    <text evidence="13">Krueppel is a gap class segmentation protein.</text>
</comment>
<dbReference type="FunFam" id="3.30.160.60:FF:001506">
    <property type="entry name" value="Zinc finger protein"/>
    <property type="match status" value="2"/>
</dbReference>
<dbReference type="SMART" id="SM00355">
    <property type="entry name" value="ZnF_C2H2"/>
    <property type="match status" value="5"/>
</dbReference>
<keyword evidence="8" id="KW-0805">Transcription regulation</keyword>
<evidence type="ECO:0000256" key="7">
    <source>
        <dbReference type="ARBA" id="ARBA00022833"/>
    </source>
</evidence>
<keyword evidence="3" id="KW-0302">Gap protein</keyword>
<evidence type="ECO:0000256" key="10">
    <source>
        <dbReference type="ARBA" id="ARBA00023163"/>
    </source>
</evidence>
<gene>
    <name evidence="16" type="ORF">TSIB3V08_LOCUS8128</name>
</gene>
<dbReference type="AlphaFoldDB" id="A0A7R9B0W0"/>
<name>A0A7R9B0W0_TIMSH</name>
<keyword evidence="10" id="KW-0804">Transcription</keyword>
<keyword evidence="5" id="KW-0677">Repeat</keyword>
<dbReference type="GO" id="GO:0000978">
    <property type="term" value="F:RNA polymerase II cis-regulatory region sequence-specific DNA binding"/>
    <property type="evidence" value="ECO:0007669"/>
    <property type="project" value="TreeGrafter"/>
</dbReference>
<evidence type="ECO:0000313" key="16">
    <source>
        <dbReference type="EMBL" id="CAD7264066.1"/>
    </source>
</evidence>
<feature type="domain" description="C2H2-type" evidence="15">
    <location>
        <begin position="196"/>
        <end position="223"/>
    </location>
</feature>
<dbReference type="PROSITE" id="PS50157">
    <property type="entry name" value="ZINC_FINGER_C2H2_2"/>
    <property type="match status" value="5"/>
</dbReference>
<keyword evidence="7" id="KW-0862">Zinc</keyword>
<evidence type="ECO:0000256" key="9">
    <source>
        <dbReference type="ARBA" id="ARBA00023125"/>
    </source>
</evidence>
<keyword evidence="3" id="KW-0217">Developmental protein</keyword>
<comment type="similarity">
    <text evidence="2">Belongs to the krueppel C2H2-type zinc-finger protein family.</text>
</comment>
<keyword evidence="9" id="KW-0238">DNA-binding</keyword>
<dbReference type="PANTHER" id="PTHR14003:SF23">
    <property type="entry name" value="ZINC FINGER PROTEIN 143"/>
    <property type="match status" value="1"/>
</dbReference>
<dbReference type="GO" id="GO:0005667">
    <property type="term" value="C:transcription regulator complex"/>
    <property type="evidence" value="ECO:0007669"/>
    <property type="project" value="TreeGrafter"/>
</dbReference>
<feature type="domain" description="C2H2-type" evidence="15">
    <location>
        <begin position="168"/>
        <end position="195"/>
    </location>
</feature>
<organism evidence="16">
    <name type="scientific">Timema shepardi</name>
    <name type="common">Walking stick</name>
    <dbReference type="NCBI Taxonomy" id="629360"/>
    <lineage>
        <taxon>Eukaryota</taxon>
        <taxon>Metazoa</taxon>
        <taxon>Ecdysozoa</taxon>
        <taxon>Arthropoda</taxon>
        <taxon>Hexapoda</taxon>
        <taxon>Insecta</taxon>
        <taxon>Pterygota</taxon>
        <taxon>Neoptera</taxon>
        <taxon>Polyneoptera</taxon>
        <taxon>Phasmatodea</taxon>
        <taxon>Timematodea</taxon>
        <taxon>Timematoidea</taxon>
        <taxon>Timematidae</taxon>
        <taxon>Timema</taxon>
    </lineage>
</organism>
<dbReference type="FunFam" id="3.30.160.60:FF:001954">
    <property type="entry name" value="Zinc finger protein 787"/>
    <property type="match status" value="1"/>
</dbReference>
<dbReference type="Pfam" id="PF12874">
    <property type="entry name" value="zf-met"/>
    <property type="match status" value="1"/>
</dbReference>
<feature type="domain" description="C2H2-type" evidence="15">
    <location>
        <begin position="140"/>
        <end position="167"/>
    </location>
</feature>
<evidence type="ECO:0000256" key="1">
    <source>
        <dbReference type="ARBA" id="ARBA00004123"/>
    </source>
</evidence>
<keyword evidence="11" id="KW-0539">Nucleus</keyword>
<dbReference type="EMBL" id="OC004085">
    <property type="protein sequence ID" value="CAD7264066.1"/>
    <property type="molecule type" value="Genomic_DNA"/>
</dbReference>
<feature type="domain" description="C2H2-type" evidence="15">
    <location>
        <begin position="252"/>
        <end position="274"/>
    </location>
</feature>
<dbReference type="InterPro" id="IPR013087">
    <property type="entry name" value="Znf_C2H2_type"/>
</dbReference>
<dbReference type="GO" id="GO:0008270">
    <property type="term" value="F:zinc ion binding"/>
    <property type="evidence" value="ECO:0007669"/>
    <property type="project" value="UniProtKB-KW"/>
</dbReference>
<keyword evidence="6 14" id="KW-0863">Zinc-finger</keyword>
<dbReference type="PANTHER" id="PTHR14003">
    <property type="entry name" value="TRANSCRIPTIONAL REPRESSOR PROTEIN YY"/>
    <property type="match status" value="1"/>
</dbReference>
<dbReference type="PROSITE" id="PS00028">
    <property type="entry name" value="ZINC_FINGER_C2H2_1"/>
    <property type="match status" value="5"/>
</dbReference>
<evidence type="ECO:0000256" key="13">
    <source>
        <dbReference type="ARBA" id="ARBA00053345"/>
    </source>
</evidence>
<dbReference type="SUPFAM" id="SSF57667">
    <property type="entry name" value="beta-beta-alpha zinc fingers"/>
    <property type="match status" value="3"/>
</dbReference>
<feature type="domain" description="C2H2-type" evidence="15">
    <location>
        <begin position="224"/>
        <end position="251"/>
    </location>
</feature>
<proteinExistence type="inferred from homology"/>
<evidence type="ECO:0000256" key="5">
    <source>
        <dbReference type="ARBA" id="ARBA00022737"/>
    </source>
</evidence>
<dbReference type="GO" id="GO:0000981">
    <property type="term" value="F:DNA-binding transcription factor activity, RNA polymerase II-specific"/>
    <property type="evidence" value="ECO:0007669"/>
    <property type="project" value="TreeGrafter"/>
</dbReference>
<sequence>MSSESDTDIINYGGSPLTEPMDLVCLKREIDLNHDQELDVDPRSKLIVQLESHMREPLPIQGRASPIPDLTSLPPGFGLSFTHPLIKKKTSFIYFSRRFIAPEGFTREISVSETGLSDGSDSRSSSRTKDWLLARQIKTWVCRICNKQFTMRGDLRAHERIHTGEKPYRCTHCDKRFNRSNNLKTHLRTHTGERPFSCLECGRAFSQREHLRTHMRTHTGEKPFSCELCAVQFTRSCDLTRHVRTHTGDKPYACEVCEKRFTKNNNLVAHRRTHEVAHGEKAEGRLNVLMHVETHLGEEETVATSPS</sequence>
<dbReference type="GO" id="GO:0000785">
    <property type="term" value="C:chromatin"/>
    <property type="evidence" value="ECO:0007669"/>
    <property type="project" value="TreeGrafter"/>
</dbReference>
<dbReference type="Gene3D" id="3.30.160.60">
    <property type="entry name" value="Classic Zinc Finger"/>
    <property type="match status" value="5"/>
</dbReference>
<keyword evidence="4" id="KW-0479">Metal-binding</keyword>
<evidence type="ECO:0000256" key="4">
    <source>
        <dbReference type="ARBA" id="ARBA00022723"/>
    </source>
</evidence>
<reference evidence="16" key="1">
    <citation type="submission" date="2020-11" db="EMBL/GenBank/DDBJ databases">
        <authorList>
            <person name="Tran Van P."/>
        </authorList>
    </citation>
    <scope>NUCLEOTIDE SEQUENCE</scope>
</reference>
<dbReference type="InterPro" id="IPR036236">
    <property type="entry name" value="Znf_C2H2_sf"/>
</dbReference>
<evidence type="ECO:0000256" key="2">
    <source>
        <dbReference type="ARBA" id="ARBA00006991"/>
    </source>
</evidence>